<gene>
    <name evidence="1" type="ORF">B0O44_101679</name>
</gene>
<dbReference type="Proteomes" id="UP000248198">
    <property type="component" value="Unassembled WGS sequence"/>
</dbReference>
<organism evidence="1 2">
    <name type="scientific">Pedobacter nutrimenti</name>
    <dbReference type="NCBI Taxonomy" id="1241337"/>
    <lineage>
        <taxon>Bacteria</taxon>
        <taxon>Pseudomonadati</taxon>
        <taxon>Bacteroidota</taxon>
        <taxon>Sphingobacteriia</taxon>
        <taxon>Sphingobacteriales</taxon>
        <taxon>Sphingobacteriaceae</taxon>
        <taxon>Pedobacter</taxon>
    </lineage>
</organism>
<dbReference type="InterPro" id="IPR008651">
    <property type="entry name" value="Uncharacterised_HicB"/>
</dbReference>
<dbReference type="AlphaFoldDB" id="A0A318V020"/>
<name>A0A318V020_9SPHI</name>
<sequence>MKNYFEYKGYIGSVEFSADDRVFFGKIHGINDLITFEGTSVTALENAFQEAITDYLMMCEELGKAPDKAYKGSFNVRVSEKLHSDTALLARKMGVNLNEIVKAALSYVVQHEDLLTKEGLLSRP</sequence>
<accession>A0A318V020</accession>
<dbReference type="OrthoDB" id="5297106at2"/>
<evidence type="ECO:0000313" key="2">
    <source>
        <dbReference type="Proteomes" id="UP000248198"/>
    </source>
</evidence>
<evidence type="ECO:0000313" key="1">
    <source>
        <dbReference type="EMBL" id="PYF77199.1"/>
    </source>
</evidence>
<dbReference type="EMBL" id="QKLU01000001">
    <property type="protein sequence ID" value="PYF77199.1"/>
    <property type="molecule type" value="Genomic_DNA"/>
</dbReference>
<dbReference type="SUPFAM" id="SSF143100">
    <property type="entry name" value="TTHA1013/TTHA0281-like"/>
    <property type="match status" value="1"/>
</dbReference>
<protein>
    <submittedName>
        <fullName evidence="1">Putative HicB family RNase H-like nuclease</fullName>
    </submittedName>
</protein>
<dbReference type="InterPro" id="IPR035069">
    <property type="entry name" value="TTHA1013/TTHA0281-like"/>
</dbReference>
<dbReference type="Pfam" id="PF05534">
    <property type="entry name" value="HicB"/>
    <property type="match status" value="1"/>
</dbReference>
<reference evidence="1 2" key="1">
    <citation type="submission" date="2018-06" db="EMBL/GenBank/DDBJ databases">
        <title>Genomic Encyclopedia of Archaeal and Bacterial Type Strains, Phase II (KMG-II): from individual species to whole genera.</title>
        <authorList>
            <person name="Goeker M."/>
        </authorList>
    </citation>
    <scope>NUCLEOTIDE SEQUENCE [LARGE SCALE GENOMIC DNA]</scope>
    <source>
        <strain evidence="1 2">DSM 27372</strain>
    </source>
</reference>
<comment type="caution">
    <text evidence="1">The sequence shown here is derived from an EMBL/GenBank/DDBJ whole genome shotgun (WGS) entry which is preliminary data.</text>
</comment>
<proteinExistence type="predicted"/>
<keyword evidence="2" id="KW-1185">Reference proteome</keyword>
<dbReference type="RefSeq" id="WP_110827267.1">
    <property type="nucleotide sequence ID" value="NZ_QKLU01000001.1"/>
</dbReference>